<keyword evidence="1 8" id="KW-0808">Transferase</keyword>
<evidence type="ECO:0000256" key="1">
    <source>
        <dbReference type="ARBA" id="ARBA00022679"/>
    </source>
</evidence>
<dbReference type="GO" id="GO:0005524">
    <property type="term" value="F:ATP binding"/>
    <property type="evidence" value="ECO:0007669"/>
    <property type="project" value="UniProtKB-KW"/>
</dbReference>
<comment type="caution">
    <text evidence="8">Lacks conserved residue(s) required for the propagation of feature annotation.</text>
</comment>
<dbReference type="SUPFAM" id="SSF111331">
    <property type="entry name" value="NAD kinase/diacylglycerol kinase-like"/>
    <property type="match status" value="1"/>
</dbReference>
<dbReference type="Proteomes" id="UP000178797">
    <property type="component" value="Unassembled WGS sequence"/>
</dbReference>
<sequence>MKKIGIIAKPHKEKASPVLKGLVEWLAGKGIESFLDEDTASLLDGFKGNAIKKNKIPEAVDLIVVLGGDGTFLSVARLIGTKETPILGINLGGLGFLTEIKIDDLYNVLETVLKGDYITDKRLMLSTHVHRQGERISQYCVLNDVVITKGALARMITLKTYVDSKYLTTYRADGLIISTPTGSTAYSLAAGGPIIYPDLDVILLSPICPHSLTNRPIVIPDISKVEVILESENEDVLLTFDGQVGFALRARDVVEIRKAEKGITLIHPKERNYYETLRTKLRWGER</sequence>
<dbReference type="Pfam" id="PF20143">
    <property type="entry name" value="NAD_kinase_C"/>
    <property type="match status" value="1"/>
</dbReference>
<evidence type="ECO:0000256" key="7">
    <source>
        <dbReference type="ARBA" id="ARBA00047925"/>
    </source>
</evidence>
<dbReference type="FunFam" id="2.60.200.30:FF:000009">
    <property type="entry name" value="Poly(P)/ATP NAD kinase"/>
    <property type="match status" value="1"/>
</dbReference>
<feature type="binding site" evidence="8">
    <location>
        <position position="243"/>
    </location>
    <ligand>
        <name>NAD(+)</name>
        <dbReference type="ChEBI" id="CHEBI:57540"/>
    </ligand>
</feature>
<dbReference type="GO" id="GO:0006741">
    <property type="term" value="P:NADP+ biosynthetic process"/>
    <property type="evidence" value="ECO:0007669"/>
    <property type="project" value="UniProtKB-UniRule"/>
</dbReference>
<feature type="binding site" evidence="8">
    <location>
        <position position="171"/>
    </location>
    <ligand>
        <name>NAD(+)</name>
        <dbReference type="ChEBI" id="CHEBI:57540"/>
    </ligand>
</feature>
<accession>A0A1F7RQA7</accession>
<dbReference type="GO" id="GO:0005737">
    <property type="term" value="C:cytoplasm"/>
    <property type="evidence" value="ECO:0007669"/>
    <property type="project" value="UniProtKB-SubCell"/>
</dbReference>
<proteinExistence type="inferred from homology"/>
<keyword evidence="3 8" id="KW-0418">Kinase</keyword>
<dbReference type="Gene3D" id="2.60.200.30">
    <property type="entry name" value="Probable inorganic polyphosphate/atp-NAD kinase, domain 2"/>
    <property type="match status" value="1"/>
</dbReference>
<protein>
    <recommendedName>
        <fullName evidence="8">NAD kinase</fullName>
        <ecNumber evidence="8">2.7.1.23</ecNumber>
    </recommendedName>
    <alternativeName>
        <fullName evidence="8">ATP-dependent NAD kinase</fullName>
    </alternativeName>
</protein>
<dbReference type="GO" id="GO:0019674">
    <property type="term" value="P:NAD+ metabolic process"/>
    <property type="evidence" value="ECO:0007669"/>
    <property type="project" value="InterPro"/>
</dbReference>
<dbReference type="InterPro" id="IPR016064">
    <property type="entry name" value="NAD/diacylglycerol_kinase_sf"/>
</dbReference>
<comment type="subcellular location">
    <subcellularLocation>
        <location evidence="8">Cytoplasm</location>
    </subcellularLocation>
</comment>
<keyword evidence="2 8" id="KW-0547">Nucleotide-binding</keyword>
<organism evidence="9 10">
    <name type="scientific">Candidatus Schekmanbacteria bacterium RBG_16_38_10</name>
    <dbReference type="NCBI Taxonomy" id="1817879"/>
    <lineage>
        <taxon>Bacteria</taxon>
        <taxon>Candidatus Schekmaniibacteriota</taxon>
    </lineage>
</organism>
<evidence type="ECO:0000256" key="8">
    <source>
        <dbReference type="HAMAP-Rule" id="MF_00361"/>
    </source>
</evidence>
<dbReference type="PANTHER" id="PTHR20275:SF0">
    <property type="entry name" value="NAD KINASE"/>
    <property type="match status" value="1"/>
</dbReference>
<evidence type="ECO:0000313" key="10">
    <source>
        <dbReference type="Proteomes" id="UP000178797"/>
    </source>
</evidence>
<dbReference type="Gene3D" id="3.40.50.10330">
    <property type="entry name" value="Probable inorganic polyphosphate/atp-NAD kinase, domain 1"/>
    <property type="match status" value="1"/>
</dbReference>
<comment type="caution">
    <text evidence="9">The sequence shown here is derived from an EMBL/GenBank/DDBJ whole genome shotgun (WGS) entry which is preliminary data.</text>
</comment>
<keyword evidence="5 8" id="KW-0521">NADP</keyword>
<name>A0A1F7RQA7_9BACT</name>
<comment type="cofactor">
    <cofactor evidence="8">
        <name>a divalent metal cation</name>
        <dbReference type="ChEBI" id="CHEBI:60240"/>
    </cofactor>
</comment>
<dbReference type="GO" id="GO:0046872">
    <property type="term" value="F:metal ion binding"/>
    <property type="evidence" value="ECO:0007669"/>
    <property type="project" value="UniProtKB-UniRule"/>
</dbReference>
<evidence type="ECO:0000313" key="9">
    <source>
        <dbReference type="EMBL" id="OGL43520.1"/>
    </source>
</evidence>
<dbReference type="Pfam" id="PF01513">
    <property type="entry name" value="NAD_kinase"/>
    <property type="match status" value="1"/>
</dbReference>
<feature type="binding site" evidence="8">
    <location>
        <begin position="143"/>
        <end position="144"/>
    </location>
    <ligand>
        <name>NAD(+)</name>
        <dbReference type="ChEBI" id="CHEBI:57540"/>
    </ligand>
</feature>
<dbReference type="EMBL" id="MGDE01000223">
    <property type="protein sequence ID" value="OGL43520.1"/>
    <property type="molecule type" value="Genomic_DNA"/>
</dbReference>
<keyword evidence="6 8" id="KW-0520">NAD</keyword>
<feature type="active site" description="Proton acceptor" evidence="8">
    <location>
        <position position="69"/>
    </location>
</feature>
<feature type="binding site" evidence="8">
    <location>
        <position position="173"/>
    </location>
    <ligand>
        <name>NAD(+)</name>
        <dbReference type="ChEBI" id="CHEBI:57540"/>
    </ligand>
</feature>
<evidence type="ECO:0000256" key="4">
    <source>
        <dbReference type="ARBA" id="ARBA00022840"/>
    </source>
</evidence>
<dbReference type="EC" id="2.7.1.23" evidence="8"/>
<comment type="catalytic activity">
    <reaction evidence="7 8">
        <text>NAD(+) + ATP = ADP + NADP(+) + H(+)</text>
        <dbReference type="Rhea" id="RHEA:18629"/>
        <dbReference type="ChEBI" id="CHEBI:15378"/>
        <dbReference type="ChEBI" id="CHEBI:30616"/>
        <dbReference type="ChEBI" id="CHEBI:57540"/>
        <dbReference type="ChEBI" id="CHEBI:58349"/>
        <dbReference type="ChEBI" id="CHEBI:456216"/>
        <dbReference type="EC" id="2.7.1.23"/>
    </reaction>
</comment>
<reference evidence="9 10" key="1">
    <citation type="journal article" date="2016" name="Nat. Commun.">
        <title>Thousands of microbial genomes shed light on interconnected biogeochemical processes in an aquifer system.</title>
        <authorList>
            <person name="Anantharaman K."/>
            <person name="Brown C.T."/>
            <person name="Hug L.A."/>
            <person name="Sharon I."/>
            <person name="Castelle C.J."/>
            <person name="Probst A.J."/>
            <person name="Thomas B.C."/>
            <person name="Singh A."/>
            <person name="Wilkins M.J."/>
            <person name="Karaoz U."/>
            <person name="Brodie E.L."/>
            <person name="Williams K.H."/>
            <person name="Hubbard S.S."/>
            <person name="Banfield J.F."/>
        </authorList>
    </citation>
    <scope>NUCLEOTIDE SEQUENCE [LARGE SCALE GENOMIC DNA]</scope>
</reference>
<feature type="binding site" evidence="8">
    <location>
        <begin position="69"/>
        <end position="70"/>
    </location>
    <ligand>
        <name>NAD(+)</name>
        <dbReference type="ChEBI" id="CHEBI:57540"/>
    </ligand>
</feature>
<dbReference type="InterPro" id="IPR017437">
    <property type="entry name" value="ATP-NAD_kinase_PpnK-typ_C"/>
</dbReference>
<gene>
    <name evidence="8" type="primary">nadK</name>
    <name evidence="9" type="ORF">A2W05_01255</name>
</gene>
<evidence type="ECO:0000256" key="2">
    <source>
        <dbReference type="ARBA" id="ARBA00022741"/>
    </source>
</evidence>
<dbReference type="GO" id="GO:0003951">
    <property type="term" value="F:NAD+ kinase activity"/>
    <property type="evidence" value="ECO:0007669"/>
    <property type="project" value="UniProtKB-UniRule"/>
</dbReference>
<comment type="similarity">
    <text evidence="8">Belongs to the NAD kinase family.</text>
</comment>
<dbReference type="GO" id="GO:0051287">
    <property type="term" value="F:NAD binding"/>
    <property type="evidence" value="ECO:0007669"/>
    <property type="project" value="UniProtKB-ARBA"/>
</dbReference>
<dbReference type="AlphaFoldDB" id="A0A1F7RQA7"/>
<dbReference type="HAMAP" id="MF_00361">
    <property type="entry name" value="NAD_kinase"/>
    <property type="match status" value="1"/>
</dbReference>
<keyword evidence="4 8" id="KW-0067">ATP-binding</keyword>
<feature type="binding site" evidence="8">
    <location>
        <position position="154"/>
    </location>
    <ligand>
        <name>NAD(+)</name>
        <dbReference type="ChEBI" id="CHEBI:57540"/>
    </ligand>
</feature>
<evidence type="ECO:0000256" key="6">
    <source>
        <dbReference type="ARBA" id="ARBA00023027"/>
    </source>
</evidence>
<evidence type="ECO:0000256" key="3">
    <source>
        <dbReference type="ARBA" id="ARBA00022777"/>
    </source>
</evidence>
<dbReference type="PANTHER" id="PTHR20275">
    <property type="entry name" value="NAD KINASE"/>
    <property type="match status" value="1"/>
</dbReference>
<comment type="function">
    <text evidence="8">Involved in the regulation of the intracellular balance of NAD and NADP, and is a key enzyme in the biosynthesis of NADP. Catalyzes specifically the phosphorylation on 2'-hydroxyl of the adenosine moiety of NAD to yield NADP.</text>
</comment>
<keyword evidence="8" id="KW-0963">Cytoplasm</keyword>
<dbReference type="InterPro" id="IPR017438">
    <property type="entry name" value="ATP-NAD_kinase_N"/>
</dbReference>
<dbReference type="InterPro" id="IPR002504">
    <property type="entry name" value="NADK"/>
</dbReference>
<evidence type="ECO:0000256" key="5">
    <source>
        <dbReference type="ARBA" id="ARBA00022857"/>
    </source>
</evidence>